<dbReference type="GO" id="GO:0016787">
    <property type="term" value="F:hydrolase activity"/>
    <property type="evidence" value="ECO:0007669"/>
    <property type="project" value="UniProtKB-KW"/>
</dbReference>
<accession>A0A520KQN8</accession>
<dbReference type="Proteomes" id="UP000317158">
    <property type="component" value="Unassembled WGS sequence"/>
</dbReference>
<dbReference type="SUPFAM" id="SSF56784">
    <property type="entry name" value="HAD-like"/>
    <property type="match status" value="1"/>
</dbReference>
<dbReference type="PANTHER" id="PTHR43520:SF8">
    <property type="entry name" value="P-TYPE CU(+) TRANSPORTER"/>
    <property type="match status" value="1"/>
</dbReference>
<sequence>MSKKAIVFDSSGTLVEVFRILKDLDNNLFIYNVSSTYLVSKKDTCALIAIDEDIDWILSQDSNKLISSLDLDFKVSCSSSKIMEDLIYNALKRDKRAKLLDIKELVDKVYPVHKKIYYINVGIIIDVSRRENTIHFLVGSSGKIFKNVFLLFESLKKDFDIYIATGDTRRSAIKLANILNIDSSRIFSLATPVIKEKIILDLKKEYDTVIMVGDGINDLLAFRAADLSILTRQQDQKVPSILIKSADHVVLDMLQIPKIIELYEK</sequence>
<evidence type="ECO:0000256" key="1">
    <source>
        <dbReference type="ARBA" id="ARBA00022967"/>
    </source>
</evidence>
<dbReference type="PANTHER" id="PTHR43520">
    <property type="entry name" value="ATP7, ISOFORM B"/>
    <property type="match status" value="1"/>
</dbReference>
<dbReference type="GO" id="GO:0016020">
    <property type="term" value="C:membrane"/>
    <property type="evidence" value="ECO:0007669"/>
    <property type="project" value="TreeGrafter"/>
</dbReference>
<dbReference type="GO" id="GO:0005507">
    <property type="term" value="F:copper ion binding"/>
    <property type="evidence" value="ECO:0007669"/>
    <property type="project" value="TreeGrafter"/>
</dbReference>
<protein>
    <submittedName>
        <fullName evidence="2">HAD family hydrolase</fullName>
    </submittedName>
</protein>
<name>A0A520KQN8_METT2</name>
<dbReference type="AlphaFoldDB" id="A0A520KQN8"/>
<proteinExistence type="predicted"/>
<gene>
    <name evidence="2" type="ORF">EF806_06540</name>
</gene>
<comment type="caution">
    <text evidence="2">The sequence shown here is derived from an EMBL/GenBank/DDBJ whole genome shotgun (WGS) entry which is preliminary data.</text>
</comment>
<dbReference type="Pfam" id="PF00702">
    <property type="entry name" value="Hydrolase"/>
    <property type="match status" value="1"/>
</dbReference>
<dbReference type="InterPro" id="IPR023214">
    <property type="entry name" value="HAD_sf"/>
</dbReference>
<keyword evidence="2" id="KW-0378">Hydrolase</keyword>
<reference evidence="2 3" key="1">
    <citation type="journal article" date="2019" name="Nat. Microbiol.">
        <title>Wide diversity of methane and short-chain alkane metabolisms in uncultured archaea.</title>
        <authorList>
            <person name="Borrel G."/>
            <person name="Adam P.S."/>
            <person name="McKay L.J."/>
            <person name="Chen L.X."/>
            <person name="Sierra-Garcia I.N."/>
            <person name="Sieber C.M."/>
            <person name="Letourneur Q."/>
            <person name="Ghozlane A."/>
            <person name="Andersen G.L."/>
            <person name="Li W.J."/>
            <person name="Hallam S.J."/>
            <person name="Muyzer G."/>
            <person name="de Oliveira V.M."/>
            <person name="Inskeep W.P."/>
            <person name="Banfield J.F."/>
            <person name="Gribaldo S."/>
        </authorList>
    </citation>
    <scope>NUCLEOTIDE SEQUENCE [LARGE SCALE GENOMIC DNA]</scope>
    <source>
        <strain evidence="2">NM1a</strain>
    </source>
</reference>
<dbReference type="Gene3D" id="3.40.50.1000">
    <property type="entry name" value="HAD superfamily/HAD-like"/>
    <property type="match status" value="1"/>
</dbReference>
<dbReference type="EMBL" id="RXIF01000012">
    <property type="protein sequence ID" value="RZN63882.1"/>
    <property type="molecule type" value="Genomic_DNA"/>
</dbReference>
<dbReference type="GO" id="GO:0055070">
    <property type="term" value="P:copper ion homeostasis"/>
    <property type="evidence" value="ECO:0007669"/>
    <property type="project" value="TreeGrafter"/>
</dbReference>
<evidence type="ECO:0000313" key="2">
    <source>
        <dbReference type="EMBL" id="RZN63882.1"/>
    </source>
</evidence>
<dbReference type="GO" id="GO:0043682">
    <property type="term" value="F:P-type divalent copper transporter activity"/>
    <property type="evidence" value="ECO:0007669"/>
    <property type="project" value="TreeGrafter"/>
</dbReference>
<evidence type="ECO:0000313" key="3">
    <source>
        <dbReference type="Proteomes" id="UP000317158"/>
    </source>
</evidence>
<dbReference type="InterPro" id="IPR036412">
    <property type="entry name" value="HAD-like_sf"/>
</dbReference>
<keyword evidence="1" id="KW-1278">Translocase</keyword>
<organism evidence="2 3">
    <name type="scientific">Methanoliparum thermophilum</name>
    <dbReference type="NCBI Taxonomy" id="2491083"/>
    <lineage>
        <taxon>Archaea</taxon>
        <taxon>Methanobacteriati</taxon>
        <taxon>Methanobacteriota</taxon>
        <taxon>Candidatus Methanoliparia</taxon>
        <taxon>Candidatus Methanoliparales</taxon>
        <taxon>Candidatus Methanoliparaceae</taxon>
        <taxon>Candidatus Methanoliparum</taxon>
    </lineage>
</organism>